<dbReference type="EMBL" id="SHBM01000050">
    <property type="protein sequence ID" value="RZO16308.1"/>
    <property type="molecule type" value="Genomic_DNA"/>
</dbReference>
<name>A0A520M528_9GAMM</name>
<evidence type="ECO:0000313" key="3">
    <source>
        <dbReference type="Proteomes" id="UP000318359"/>
    </source>
</evidence>
<dbReference type="Proteomes" id="UP000318359">
    <property type="component" value="Unassembled WGS sequence"/>
</dbReference>
<feature type="transmembrane region" description="Helical" evidence="1">
    <location>
        <begin position="130"/>
        <end position="147"/>
    </location>
</feature>
<organism evidence="2 3">
    <name type="scientific">SAR86 cluster bacterium</name>
    <dbReference type="NCBI Taxonomy" id="2030880"/>
    <lineage>
        <taxon>Bacteria</taxon>
        <taxon>Pseudomonadati</taxon>
        <taxon>Pseudomonadota</taxon>
        <taxon>Gammaproteobacteria</taxon>
        <taxon>SAR86 cluster</taxon>
    </lineage>
</organism>
<keyword evidence="1" id="KW-1133">Transmembrane helix</keyword>
<keyword evidence="1" id="KW-0812">Transmembrane</keyword>
<dbReference type="AlphaFoldDB" id="A0A520M528"/>
<dbReference type="Pfam" id="PF11911">
    <property type="entry name" value="DUF3429"/>
    <property type="match status" value="1"/>
</dbReference>
<feature type="transmembrane region" description="Helical" evidence="1">
    <location>
        <begin position="12"/>
        <end position="31"/>
    </location>
</feature>
<feature type="transmembrane region" description="Helical" evidence="1">
    <location>
        <begin position="93"/>
        <end position="109"/>
    </location>
</feature>
<feature type="transmembrane region" description="Helical" evidence="1">
    <location>
        <begin position="37"/>
        <end position="58"/>
    </location>
</feature>
<gene>
    <name evidence="2" type="ORF">EVB00_03110</name>
</gene>
<protein>
    <submittedName>
        <fullName evidence="2">DUF3429 domain-containing protein</fullName>
    </submittedName>
</protein>
<evidence type="ECO:0000256" key="1">
    <source>
        <dbReference type="SAM" id="Phobius"/>
    </source>
</evidence>
<dbReference type="InterPro" id="IPR021836">
    <property type="entry name" value="DUF3429"/>
</dbReference>
<dbReference type="PANTHER" id="PTHR15887:SF1">
    <property type="entry name" value="TRANSMEMBRANE PROTEIN 69"/>
    <property type="match status" value="1"/>
</dbReference>
<dbReference type="PANTHER" id="PTHR15887">
    <property type="entry name" value="TRANSMEMBRANE PROTEIN 69"/>
    <property type="match status" value="1"/>
</dbReference>
<proteinExistence type="predicted"/>
<feature type="transmembrane region" description="Helical" evidence="1">
    <location>
        <begin position="70"/>
        <end position="87"/>
    </location>
</feature>
<reference evidence="2 3" key="1">
    <citation type="submission" date="2019-02" db="EMBL/GenBank/DDBJ databases">
        <title>Prokaryotic population dynamics and viral predation in marine succession experiment using metagenomics: the confinement effect.</title>
        <authorList>
            <person name="Haro-Moreno J.M."/>
            <person name="Rodriguez-Valera F."/>
            <person name="Lopez-Perez M."/>
        </authorList>
    </citation>
    <scope>NUCLEOTIDE SEQUENCE [LARGE SCALE GENOMIC DNA]</scope>
    <source>
        <strain evidence="2">MED-G167</strain>
    </source>
</reference>
<keyword evidence="1" id="KW-0472">Membrane</keyword>
<comment type="caution">
    <text evidence="2">The sequence shown here is derived from an EMBL/GenBank/DDBJ whole genome shotgun (WGS) entry which is preliminary data.</text>
</comment>
<accession>A0A520M528</accession>
<evidence type="ECO:0000313" key="2">
    <source>
        <dbReference type="EMBL" id="RZO16308.1"/>
    </source>
</evidence>
<sequence length="150" mass="17250">MILKITELKKTFGYFGFVPFISLAIIPWIIGEEIAECSIFILCAYSAIVLSFLGGISWGWDDKNYSQDLNIIYGIVFSLFSCLILLSAFFEPVISLSIAFIGFNAFYYFESRRDILFDHKIEYKQLRKKLTVLVSICFLITIAYIVNPYS</sequence>